<accession>A0A6L5BDS1</accession>
<comment type="caution">
    <text evidence="1">The sequence shown here is derived from an EMBL/GenBank/DDBJ whole genome shotgun (WGS) entry which is preliminary data.</text>
</comment>
<evidence type="ECO:0000313" key="1">
    <source>
        <dbReference type="EMBL" id="KAF1002967.1"/>
    </source>
</evidence>
<dbReference type="EMBL" id="WRXP01000052">
    <property type="protein sequence ID" value="KAF1002967.1"/>
    <property type="molecule type" value="Genomic_DNA"/>
</dbReference>
<dbReference type="Proteomes" id="UP000593563">
    <property type="component" value="Unassembled WGS sequence"/>
</dbReference>
<proteinExistence type="predicted"/>
<sequence length="155" mass="18189">MIKKNPTEVEDAHELEIIKSVAQAWLGHSTCPSPRPLDTFDSHWLKFSRRFSRFKLESIKNKKSGTHNYEGGSWDFSQSLWDSYEIVDASKKLEAVLVLDHQFSGLNQTDTTVIHRPKESINSLRNLMNRFSSRRFHEDDVPQIEDYTQFKWKDC</sequence>
<evidence type="ECO:0000313" key="2">
    <source>
        <dbReference type="Proteomes" id="UP000593563"/>
    </source>
</evidence>
<name>A0A6L5BDS1_APIGR</name>
<dbReference type="PANTHER" id="PTHR34665:SF1">
    <property type="entry name" value="OS02G0595200 PROTEIN"/>
    <property type="match status" value="1"/>
</dbReference>
<dbReference type="AlphaFoldDB" id="A0A6L5BDS1"/>
<protein>
    <submittedName>
        <fullName evidence="1">Uncharacterized protein</fullName>
    </submittedName>
</protein>
<reference evidence="1" key="1">
    <citation type="submission" date="2020-01" db="EMBL/GenBank/DDBJ databases">
        <title>The Celery Genome Sequence Reveals Sequential Paleo-tetraploidization, Resistance Gene Elimination, Karyotype Evolution, and Functional Innovation in Apiales.</title>
        <authorList>
            <person name="Song X."/>
        </authorList>
    </citation>
    <scope>NUCLEOTIDE SEQUENCE</scope>
    <source>
        <tissue evidence="1">Leaf</tissue>
    </source>
</reference>
<gene>
    <name evidence="1" type="ORF">AG4045_030343</name>
</gene>
<dbReference type="PANTHER" id="PTHR34665">
    <property type="entry name" value="DUF3741 DOMAIN-CONTAINING PROTEIN"/>
    <property type="match status" value="1"/>
</dbReference>
<keyword evidence="2" id="KW-1185">Reference proteome</keyword>
<organism evidence="1 2">
    <name type="scientific">Apium graveolens</name>
    <name type="common">Celery</name>
    <dbReference type="NCBI Taxonomy" id="4045"/>
    <lineage>
        <taxon>Eukaryota</taxon>
        <taxon>Viridiplantae</taxon>
        <taxon>Streptophyta</taxon>
        <taxon>Embryophyta</taxon>
        <taxon>Tracheophyta</taxon>
        <taxon>Spermatophyta</taxon>
        <taxon>Magnoliopsida</taxon>
        <taxon>eudicotyledons</taxon>
        <taxon>Gunneridae</taxon>
        <taxon>Pentapetalae</taxon>
        <taxon>asterids</taxon>
        <taxon>campanulids</taxon>
        <taxon>Apiales</taxon>
        <taxon>Apiaceae</taxon>
        <taxon>Apioideae</taxon>
        <taxon>apioid superclade</taxon>
        <taxon>Apieae</taxon>
        <taxon>Apium</taxon>
    </lineage>
</organism>